<dbReference type="GO" id="GO:0003676">
    <property type="term" value="F:nucleic acid binding"/>
    <property type="evidence" value="ECO:0007669"/>
    <property type="project" value="InterPro"/>
</dbReference>
<dbReference type="PANTHER" id="PTHR11046">
    <property type="entry name" value="OLIGORIBONUCLEASE, MITOCHONDRIAL"/>
    <property type="match status" value="1"/>
</dbReference>
<evidence type="ECO:0000313" key="6">
    <source>
        <dbReference type="EMBL" id="CDI74393.1"/>
    </source>
</evidence>
<evidence type="ECO:0000256" key="1">
    <source>
        <dbReference type="ARBA" id="ARBA00009921"/>
    </source>
</evidence>
<comment type="similarity">
    <text evidence="1">Belongs to the oligoribonuclease family.</text>
</comment>
<feature type="domain" description="Exonuclease" evidence="5">
    <location>
        <begin position="8"/>
        <end position="216"/>
    </location>
</feature>
<dbReference type="VEuPathDB" id="ToxoDB:EPH_0013360"/>
<organism evidence="6 7">
    <name type="scientific">Eimeria praecox</name>
    <dbReference type="NCBI Taxonomy" id="51316"/>
    <lineage>
        <taxon>Eukaryota</taxon>
        <taxon>Sar</taxon>
        <taxon>Alveolata</taxon>
        <taxon>Apicomplexa</taxon>
        <taxon>Conoidasida</taxon>
        <taxon>Coccidia</taxon>
        <taxon>Eucoccidiorida</taxon>
        <taxon>Eimeriorina</taxon>
        <taxon>Eimeriidae</taxon>
        <taxon>Eimeria</taxon>
    </lineage>
</organism>
<keyword evidence="3" id="KW-0378">Hydrolase</keyword>
<proteinExistence type="inferred from homology"/>
<dbReference type="OrthoDB" id="270189at2759"/>
<dbReference type="Proteomes" id="UP000018201">
    <property type="component" value="Unassembled WGS sequence"/>
</dbReference>
<dbReference type="GO" id="GO:0000175">
    <property type="term" value="F:3'-5'-RNA exonuclease activity"/>
    <property type="evidence" value="ECO:0007669"/>
    <property type="project" value="InterPro"/>
</dbReference>
<dbReference type="AlphaFoldDB" id="U6G4Z9"/>
<evidence type="ECO:0000256" key="4">
    <source>
        <dbReference type="ARBA" id="ARBA00022839"/>
    </source>
</evidence>
<reference evidence="6" key="1">
    <citation type="submission" date="2013-10" db="EMBL/GenBank/DDBJ databases">
        <title>Genomic analysis of the causative agents of coccidiosis in chickens.</title>
        <authorList>
            <person name="Reid A.J."/>
            <person name="Blake D."/>
            <person name="Billington K."/>
            <person name="Browne H."/>
            <person name="Dunn M."/>
            <person name="Hung S."/>
            <person name="Kawahara F."/>
            <person name="Miranda-Saavedra D."/>
            <person name="Mourier T."/>
            <person name="Nagra H."/>
            <person name="Otto T.D."/>
            <person name="Rawlings N."/>
            <person name="Sanchez A."/>
            <person name="Sanders M."/>
            <person name="Subramaniam C."/>
            <person name="Tay Y."/>
            <person name="Dear P."/>
            <person name="Doerig C."/>
            <person name="Gruber A."/>
            <person name="Parkinson J."/>
            <person name="Shirley M."/>
            <person name="Wan K.L."/>
            <person name="Berriman M."/>
            <person name="Tomley F."/>
            <person name="Pain A."/>
        </authorList>
    </citation>
    <scope>NUCLEOTIDE SEQUENCE [LARGE SCALE GENOMIC DNA]</scope>
    <source>
        <strain evidence="6">Houghton</strain>
    </source>
</reference>
<name>U6G4Z9_9EIME</name>
<sequence length="247" mass="28313">MACKFEKPLLWLDCEMTGLDPLTDKILEVACILTDGELKHIQEGPSLVLHCPKSVLDMMGEWCSNQHRSSGLTKACLQSTLTVRDAEKSIIDFLKANNVEEQTAVLAGNSIHVDKEYVRDAEKSIIDFLKANNVEEQTAVLAGNSIHMDKEFLRREMPELLKFLHYRILDVSSIKIIAERWFPSLAVPKKSYNHRALDDIKESIQELKYYRQNIFQSTAEYAAQPVVQLEETRTNNMDTKDDEQQRI</sequence>
<dbReference type="EMBL" id="HG690308">
    <property type="protein sequence ID" value="CDI74393.1"/>
    <property type="molecule type" value="Genomic_DNA"/>
</dbReference>
<dbReference type="CDD" id="cd06135">
    <property type="entry name" value="Orn"/>
    <property type="match status" value="1"/>
</dbReference>
<protein>
    <submittedName>
        <fullName evidence="6">Oligoribonuclease, putative</fullName>
    </submittedName>
</protein>
<keyword evidence="7" id="KW-1185">Reference proteome</keyword>
<evidence type="ECO:0000256" key="2">
    <source>
        <dbReference type="ARBA" id="ARBA00022722"/>
    </source>
</evidence>
<dbReference type="NCBIfam" id="NF003765">
    <property type="entry name" value="PRK05359.1"/>
    <property type="match status" value="2"/>
</dbReference>
<keyword evidence="4" id="KW-0269">Exonuclease</keyword>
<dbReference type="Pfam" id="PF00929">
    <property type="entry name" value="RNase_T"/>
    <property type="match status" value="1"/>
</dbReference>
<reference evidence="6" key="2">
    <citation type="submission" date="2013-10" db="EMBL/GenBank/DDBJ databases">
        <authorList>
            <person name="Aslett M."/>
        </authorList>
    </citation>
    <scope>NUCLEOTIDE SEQUENCE [LARGE SCALE GENOMIC DNA]</scope>
    <source>
        <strain evidence="6">Houghton</strain>
    </source>
</reference>
<evidence type="ECO:0000313" key="7">
    <source>
        <dbReference type="Proteomes" id="UP000018201"/>
    </source>
</evidence>
<dbReference type="GO" id="GO:0005739">
    <property type="term" value="C:mitochondrion"/>
    <property type="evidence" value="ECO:0007669"/>
    <property type="project" value="TreeGrafter"/>
</dbReference>
<dbReference type="InterPro" id="IPR036397">
    <property type="entry name" value="RNaseH_sf"/>
</dbReference>
<dbReference type="InterPro" id="IPR013520">
    <property type="entry name" value="Ribonucl_H"/>
</dbReference>
<gene>
    <name evidence="6" type="ORF">EPH_0013360</name>
</gene>
<dbReference type="Gene3D" id="3.30.420.10">
    <property type="entry name" value="Ribonuclease H-like superfamily/Ribonuclease H"/>
    <property type="match status" value="2"/>
</dbReference>
<dbReference type="InterPro" id="IPR012337">
    <property type="entry name" value="RNaseH-like_sf"/>
</dbReference>
<dbReference type="SUPFAM" id="SSF53098">
    <property type="entry name" value="Ribonuclease H-like"/>
    <property type="match status" value="1"/>
</dbReference>
<evidence type="ECO:0000256" key="3">
    <source>
        <dbReference type="ARBA" id="ARBA00022801"/>
    </source>
</evidence>
<evidence type="ECO:0000259" key="5">
    <source>
        <dbReference type="SMART" id="SM00479"/>
    </source>
</evidence>
<dbReference type="InterPro" id="IPR022894">
    <property type="entry name" value="Oligoribonuclease"/>
</dbReference>
<dbReference type="SMART" id="SM00479">
    <property type="entry name" value="EXOIII"/>
    <property type="match status" value="1"/>
</dbReference>
<accession>U6G4Z9</accession>
<dbReference type="PANTHER" id="PTHR11046:SF0">
    <property type="entry name" value="OLIGORIBONUCLEASE, MITOCHONDRIAL"/>
    <property type="match status" value="1"/>
</dbReference>
<keyword evidence="2" id="KW-0540">Nuclease</keyword>